<dbReference type="CDD" id="cd05233">
    <property type="entry name" value="SDR_c"/>
    <property type="match status" value="1"/>
</dbReference>
<dbReference type="PRINTS" id="PR00081">
    <property type="entry name" value="GDHRDH"/>
</dbReference>
<organism evidence="3 4">
    <name type="scientific">Amnibacterium soli</name>
    <dbReference type="NCBI Taxonomy" id="1282736"/>
    <lineage>
        <taxon>Bacteria</taxon>
        <taxon>Bacillati</taxon>
        <taxon>Actinomycetota</taxon>
        <taxon>Actinomycetes</taxon>
        <taxon>Micrococcales</taxon>
        <taxon>Microbacteriaceae</taxon>
        <taxon>Amnibacterium</taxon>
    </lineage>
</organism>
<comment type="caution">
    <text evidence="3">The sequence shown here is derived from an EMBL/GenBank/DDBJ whole genome shotgun (WGS) entry which is preliminary data.</text>
</comment>
<dbReference type="InterPro" id="IPR002347">
    <property type="entry name" value="SDR_fam"/>
</dbReference>
<keyword evidence="4" id="KW-1185">Reference proteome</keyword>
<dbReference type="InterPro" id="IPR036291">
    <property type="entry name" value="NAD(P)-bd_dom_sf"/>
</dbReference>
<keyword evidence="2" id="KW-0560">Oxidoreductase</keyword>
<dbReference type="Pfam" id="PF13561">
    <property type="entry name" value="adh_short_C2"/>
    <property type="match status" value="1"/>
</dbReference>
<protein>
    <submittedName>
        <fullName evidence="3">SDR family oxidoreductase</fullName>
    </submittedName>
</protein>
<dbReference type="PANTHER" id="PTHR43477">
    <property type="entry name" value="DIHYDROANTICAPSIN 7-DEHYDROGENASE"/>
    <property type="match status" value="1"/>
</dbReference>
<comment type="similarity">
    <text evidence="1">Belongs to the short-chain dehydrogenases/reductases (SDR) family.</text>
</comment>
<dbReference type="EMBL" id="BAABLP010000003">
    <property type="protein sequence ID" value="GAA4745630.1"/>
    <property type="molecule type" value="Genomic_DNA"/>
</dbReference>
<sequence length="226" mass="22790">MDLQLRDRVVLVVGGAGYIGSAIVERAREEGATVVVASRHPGEGGIELDGRDDGSVRRAIAAVLAEHGRIDAAVLTAAPSLGTLDPARKNDPDQVADAVAGKALTFLRVANAVLPGMREAGYGRVVGIAGQAAVLTGNLAGAVRNTALIVAAKNLADEYAGTGVGVNVVNPAVVTDEPAAEVTPGQGGQSSPDQIADLVTFLISPRNVVSGEAIAIGHRVQGVTAL</sequence>
<proteinExistence type="inferred from homology"/>
<evidence type="ECO:0000256" key="1">
    <source>
        <dbReference type="ARBA" id="ARBA00006484"/>
    </source>
</evidence>
<dbReference type="SUPFAM" id="SSF51735">
    <property type="entry name" value="NAD(P)-binding Rossmann-fold domains"/>
    <property type="match status" value="1"/>
</dbReference>
<name>A0ABP8Z3M3_9MICO</name>
<evidence type="ECO:0000256" key="2">
    <source>
        <dbReference type="ARBA" id="ARBA00023002"/>
    </source>
</evidence>
<evidence type="ECO:0000313" key="3">
    <source>
        <dbReference type="EMBL" id="GAA4745630.1"/>
    </source>
</evidence>
<evidence type="ECO:0000313" key="4">
    <source>
        <dbReference type="Proteomes" id="UP001500121"/>
    </source>
</evidence>
<dbReference type="Proteomes" id="UP001500121">
    <property type="component" value="Unassembled WGS sequence"/>
</dbReference>
<dbReference type="Gene3D" id="3.40.50.720">
    <property type="entry name" value="NAD(P)-binding Rossmann-like Domain"/>
    <property type="match status" value="1"/>
</dbReference>
<dbReference type="PANTHER" id="PTHR43477:SF1">
    <property type="entry name" value="DIHYDROANTICAPSIN 7-DEHYDROGENASE"/>
    <property type="match status" value="1"/>
</dbReference>
<reference evidence="4" key="1">
    <citation type="journal article" date="2019" name="Int. J. Syst. Evol. Microbiol.">
        <title>The Global Catalogue of Microorganisms (GCM) 10K type strain sequencing project: providing services to taxonomists for standard genome sequencing and annotation.</title>
        <authorList>
            <consortium name="The Broad Institute Genomics Platform"/>
            <consortium name="The Broad Institute Genome Sequencing Center for Infectious Disease"/>
            <person name="Wu L."/>
            <person name="Ma J."/>
        </authorList>
    </citation>
    <scope>NUCLEOTIDE SEQUENCE [LARGE SCALE GENOMIC DNA]</scope>
    <source>
        <strain evidence="4">JCM 19015</strain>
    </source>
</reference>
<gene>
    <name evidence="3" type="ORF">GCM10025783_16860</name>
</gene>
<dbReference type="InterPro" id="IPR051122">
    <property type="entry name" value="SDR_DHRS6-like"/>
</dbReference>
<dbReference type="RefSeq" id="WP_345480671.1">
    <property type="nucleotide sequence ID" value="NZ_BAABLP010000003.1"/>
</dbReference>
<accession>A0ABP8Z3M3</accession>